<reference evidence="2" key="1">
    <citation type="journal article" date="2020" name="Nature">
        <title>Giant virus diversity and host interactions through global metagenomics.</title>
        <authorList>
            <person name="Schulz F."/>
            <person name="Roux S."/>
            <person name="Paez-Espino D."/>
            <person name="Jungbluth S."/>
            <person name="Walsh D.A."/>
            <person name="Denef V.J."/>
            <person name="McMahon K.D."/>
            <person name="Konstantinidis K.T."/>
            <person name="Eloe-Fadrosh E.A."/>
            <person name="Kyrpides N.C."/>
            <person name="Woyke T."/>
        </authorList>
    </citation>
    <scope>NUCLEOTIDE SEQUENCE</scope>
    <source>
        <strain evidence="2">GVMAG-M-3300023174-129</strain>
    </source>
</reference>
<dbReference type="InterPro" id="IPR036465">
    <property type="entry name" value="vWFA_dom_sf"/>
</dbReference>
<dbReference type="SUPFAM" id="SSF53300">
    <property type="entry name" value="vWA-like"/>
    <property type="match status" value="1"/>
</dbReference>
<dbReference type="SMART" id="SM00327">
    <property type="entry name" value="VWA"/>
    <property type="match status" value="1"/>
</dbReference>
<evidence type="ECO:0000259" key="1">
    <source>
        <dbReference type="PROSITE" id="PS50234"/>
    </source>
</evidence>
<dbReference type="InterPro" id="IPR002035">
    <property type="entry name" value="VWF_A"/>
</dbReference>
<name>A0A6C0D6I2_9ZZZZ</name>
<proteinExistence type="predicted"/>
<dbReference type="PANTHER" id="PTHR10579">
    <property type="entry name" value="CALCIUM-ACTIVATED CHLORIDE CHANNEL REGULATOR"/>
    <property type="match status" value="1"/>
</dbReference>
<organism evidence="2">
    <name type="scientific">viral metagenome</name>
    <dbReference type="NCBI Taxonomy" id="1070528"/>
    <lineage>
        <taxon>unclassified sequences</taxon>
        <taxon>metagenomes</taxon>
        <taxon>organismal metagenomes</taxon>
    </lineage>
</organism>
<dbReference type="PANTHER" id="PTHR10579:SF43">
    <property type="entry name" value="ZINC FINGER (C3HC4-TYPE RING FINGER) FAMILY PROTEIN"/>
    <property type="match status" value="1"/>
</dbReference>
<sequence>MNFEVNEINVHAKPIKCLKIAGSSIEQRNPTHTIVLLDTSGSMDEGNKLNNVKKSLTFLLKFLQKSDYISLVTFSSISEILIENINCTNEYMEAFRYTIQTLKAEGGTNLSAGLLNVKNILQRSTNTCKTGLIILTDGHTNEGLTRSDDLLRIIEAIKVVNPSISITAIGYNEDHNANLLKDVATNGNGSYNIVNNIEEVATVFGDILGGLMSVVVQNVSVTYVSSWKNLNMYKTKEKNGNSILEIGDVCGESETILLFENTDMSTVTVSGVIISSLQSVQNTITWTPTEYSSNKESYMMAYIRNSIAYILNNLTNLNKEETLSKVNEMKEFLNSTSVQHNPLTKMLKDEINSIENQLNESVLDTTNNLQTSVMLGLGRGLSRARHIPRYNTNENNTNEYDTMIDQFQNMNMSMTPFANRVQRQLTQQMTTMTAGDPEE</sequence>
<evidence type="ECO:0000313" key="2">
    <source>
        <dbReference type="EMBL" id="QHT12083.1"/>
    </source>
</evidence>
<feature type="domain" description="VWFA" evidence="1">
    <location>
        <begin position="32"/>
        <end position="207"/>
    </location>
</feature>
<accession>A0A6C0D6I2</accession>
<dbReference type="Gene3D" id="3.40.50.410">
    <property type="entry name" value="von Willebrand factor, type A domain"/>
    <property type="match status" value="1"/>
</dbReference>
<dbReference type="EMBL" id="MN739541">
    <property type="protein sequence ID" value="QHT12083.1"/>
    <property type="molecule type" value="Genomic_DNA"/>
</dbReference>
<dbReference type="PROSITE" id="PS50234">
    <property type="entry name" value="VWFA"/>
    <property type="match status" value="1"/>
</dbReference>
<dbReference type="Pfam" id="PF00092">
    <property type="entry name" value="VWA"/>
    <property type="match status" value="1"/>
</dbReference>
<dbReference type="InterPro" id="IPR051266">
    <property type="entry name" value="CLCR"/>
</dbReference>
<dbReference type="AlphaFoldDB" id="A0A6C0D6I2"/>
<protein>
    <recommendedName>
        <fullName evidence="1">VWFA domain-containing protein</fullName>
    </recommendedName>
</protein>